<keyword evidence="4" id="KW-0560">Oxidoreductase</keyword>
<feature type="domain" description="Oxidoreductase molybdopterin-binding" evidence="6">
    <location>
        <begin position="95"/>
        <end position="266"/>
    </location>
</feature>
<evidence type="ECO:0000256" key="5">
    <source>
        <dbReference type="SAM" id="SignalP"/>
    </source>
</evidence>
<comment type="caution">
    <text evidence="9">The sequence shown here is derived from an EMBL/GenBank/DDBJ whole genome shotgun (WGS) entry which is preliminary data.</text>
</comment>
<dbReference type="InterPro" id="IPR000572">
    <property type="entry name" value="OxRdtase_Mopterin-bd_dom"/>
</dbReference>
<accession>A0A5C6VHV9</accession>
<evidence type="ECO:0000313" key="11">
    <source>
        <dbReference type="Proteomes" id="UP001481677"/>
    </source>
</evidence>
<dbReference type="InterPro" id="IPR005066">
    <property type="entry name" value="MoCF_OxRdtse_dimer"/>
</dbReference>
<name>A0A5C6VHV9_9BURK</name>
<dbReference type="PROSITE" id="PS51257">
    <property type="entry name" value="PROKAR_LIPOPROTEIN"/>
    <property type="match status" value="1"/>
</dbReference>
<evidence type="ECO:0000313" key="8">
    <source>
        <dbReference type="EMBL" id="MEM5339763.1"/>
    </source>
</evidence>
<dbReference type="GO" id="GO:0008482">
    <property type="term" value="F:sulfite oxidase activity"/>
    <property type="evidence" value="ECO:0007669"/>
    <property type="project" value="TreeGrafter"/>
</dbReference>
<reference evidence="9" key="2">
    <citation type="submission" date="2019-08" db="EMBL/GenBank/DDBJ databases">
        <authorList>
            <person name="Im W.-T."/>
        </authorList>
    </citation>
    <scope>NUCLEOTIDE SEQUENCE</scope>
    <source>
        <strain evidence="9">NF 2-5-3</strain>
    </source>
</reference>
<protein>
    <submittedName>
        <fullName evidence="9">Molybdopterin-dependent oxidoreductase</fullName>
    </submittedName>
</protein>
<evidence type="ECO:0000256" key="3">
    <source>
        <dbReference type="ARBA" id="ARBA00022723"/>
    </source>
</evidence>
<dbReference type="GO" id="GO:0020037">
    <property type="term" value="F:heme binding"/>
    <property type="evidence" value="ECO:0007669"/>
    <property type="project" value="TreeGrafter"/>
</dbReference>
<comment type="cofactor">
    <cofactor evidence="1">
        <name>Mo-molybdopterin</name>
        <dbReference type="ChEBI" id="CHEBI:71302"/>
    </cofactor>
</comment>
<reference evidence="9 10" key="1">
    <citation type="journal article" date="2018" name="Int. J. Syst. Evol. Microbiol.">
        <title>Paraburkholderia azotifigens sp. nov., a nitrogen-fixing bacterium isolated from paddy soil.</title>
        <authorList>
            <person name="Choi G.M."/>
            <person name="Im W.T."/>
        </authorList>
    </citation>
    <scope>NUCLEOTIDE SEQUENCE [LARGE SCALE GENOMIC DNA]</scope>
    <source>
        <strain evidence="9 10">NF 2-5-3</strain>
    </source>
</reference>
<proteinExistence type="predicted"/>
<dbReference type="EMBL" id="JAZHGA010000005">
    <property type="protein sequence ID" value="MEM5339763.1"/>
    <property type="molecule type" value="Genomic_DNA"/>
</dbReference>
<dbReference type="Proteomes" id="UP000321776">
    <property type="component" value="Unassembled WGS sequence"/>
</dbReference>
<dbReference type="Gene3D" id="3.90.420.10">
    <property type="entry name" value="Oxidoreductase, molybdopterin-binding domain"/>
    <property type="match status" value="1"/>
</dbReference>
<organism evidence="9 10">
    <name type="scientific">Paraburkholderia azotifigens</name>
    <dbReference type="NCBI Taxonomy" id="2057004"/>
    <lineage>
        <taxon>Bacteria</taxon>
        <taxon>Pseudomonadati</taxon>
        <taxon>Pseudomonadota</taxon>
        <taxon>Betaproteobacteria</taxon>
        <taxon>Burkholderiales</taxon>
        <taxon>Burkholderiaceae</taxon>
        <taxon>Paraburkholderia</taxon>
    </lineage>
</organism>
<dbReference type="PRINTS" id="PR00407">
    <property type="entry name" value="EUMOPTERIN"/>
</dbReference>
<dbReference type="PANTHER" id="PTHR19372">
    <property type="entry name" value="SULFITE REDUCTASE"/>
    <property type="match status" value="1"/>
</dbReference>
<feature type="domain" description="Moybdenum cofactor oxidoreductase dimerisation" evidence="7">
    <location>
        <begin position="309"/>
        <end position="401"/>
    </location>
</feature>
<sequence>MNDRCDTRRRRVLQSLMAGSAGCLALGLPRLTQAANAVTLPFENGLRELTTAFPQKGEMLLLRSRPPLLETPFSVFDEGVFTPNDRFFVRWHLASIPTRIDARSFRMKVRGSVSRELDLSLDDLSRKFERVEIAAVNQCAGNSRGFFRPRVAGGEWANGAMGNAVWTGVRLRDILDRAGVKPGAVQVRFNGLDTGVIADTPDFVKTLSVDHARDGEVMVAFAMNGKPLPLLNGYPLRLVVPGWYSTYWMKMLDDIEVIDAPDTNFWMAKAYQIPDTPHADVSPGQTNVKTIPIGAMVPRSFFTNLGDGAVLDLNRTQIVRGIAFGGNAGVREVLFSHDNGTSWTPARLGRDFGKYSFRRWESQFSPRQGGQYVLKVKATNTEGIVQPDTPNWNAGGYMRNVVEQLNVFAA</sequence>
<dbReference type="InterPro" id="IPR006311">
    <property type="entry name" value="TAT_signal"/>
</dbReference>
<dbReference type="SUPFAM" id="SSF56524">
    <property type="entry name" value="Oxidoreductase molybdopterin-binding domain"/>
    <property type="match status" value="1"/>
</dbReference>
<dbReference type="GO" id="GO:0006790">
    <property type="term" value="P:sulfur compound metabolic process"/>
    <property type="evidence" value="ECO:0007669"/>
    <property type="project" value="TreeGrafter"/>
</dbReference>
<keyword evidence="3" id="KW-0479">Metal-binding</keyword>
<dbReference type="EMBL" id="VOQS01000003">
    <property type="protein sequence ID" value="TXC84116.1"/>
    <property type="molecule type" value="Genomic_DNA"/>
</dbReference>
<keyword evidence="11" id="KW-1185">Reference proteome</keyword>
<dbReference type="InterPro" id="IPR014756">
    <property type="entry name" value="Ig_E-set"/>
</dbReference>
<keyword evidence="2" id="KW-0500">Molybdenum</keyword>
<dbReference type="AlphaFoldDB" id="A0A5C6VHV9"/>
<dbReference type="SUPFAM" id="SSF81296">
    <property type="entry name" value="E set domains"/>
    <property type="match status" value="1"/>
</dbReference>
<dbReference type="PROSITE" id="PS51318">
    <property type="entry name" value="TAT"/>
    <property type="match status" value="1"/>
</dbReference>
<gene>
    <name evidence="9" type="ORF">FRZ40_27805</name>
    <name evidence="8" type="ORF">V4C56_08990</name>
</gene>
<evidence type="ECO:0000256" key="4">
    <source>
        <dbReference type="ARBA" id="ARBA00023002"/>
    </source>
</evidence>
<keyword evidence="5" id="KW-0732">Signal</keyword>
<dbReference type="Pfam" id="PF00174">
    <property type="entry name" value="Oxidored_molyb"/>
    <property type="match status" value="1"/>
</dbReference>
<evidence type="ECO:0000313" key="9">
    <source>
        <dbReference type="EMBL" id="TXC84116.1"/>
    </source>
</evidence>
<dbReference type="PANTHER" id="PTHR19372:SF7">
    <property type="entry name" value="SULFITE OXIDASE, MITOCHONDRIAL"/>
    <property type="match status" value="1"/>
</dbReference>
<evidence type="ECO:0000259" key="7">
    <source>
        <dbReference type="Pfam" id="PF03404"/>
    </source>
</evidence>
<evidence type="ECO:0000259" key="6">
    <source>
        <dbReference type="Pfam" id="PF00174"/>
    </source>
</evidence>
<evidence type="ECO:0000256" key="2">
    <source>
        <dbReference type="ARBA" id="ARBA00022505"/>
    </source>
</evidence>
<evidence type="ECO:0000313" key="10">
    <source>
        <dbReference type="Proteomes" id="UP000321776"/>
    </source>
</evidence>
<feature type="chain" id="PRO_5023119649" evidence="5">
    <location>
        <begin position="35"/>
        <end position="410"/>
    </location>
</feature>
<dbReference type="Gene3D" id="2.60.40.650">
    <property type="match status" value="1"/>
</dbReference>
<dbReference type="InterPro" id="IPR036374">
    <property type="entry name" value="OxRdtase_Mopterin-bd_sf"/>
</dbReference>
<evidence type="ECO:0000256" key="1">
    <source>
        <dbReference type="ARBA" id="ARBA00001924"/>
    </source>
</evidence>
<dbReference type="GO" id="GO:0043546">
    <property type="term" value="F:molybdopterin cofactor binding"/>
    <property type="evidence" value="ECO:0007669"/>
    <property type="project" value="TreeGrafter"/>
</dbReference>
<dbReference type="Pfam" id="PF03404">
    <property type="entry name" value="Mo-co_dimer"/>
    <property type="match status" value="1"/>
</dbReference>
<dbReference type="Proteomes" id="UP001481677">
    <property type="component" value="Unassembled WGS sequence"/>
</dbReference>
<dbReference type="RefSeq" id="WP_028364664.1">
    <property type="nucleotide sequence ID" value="NZ_JAZHFZ010000013.1"/>
</dbReference>
<feature type="signal peptide" evidence="5">
    <location>
        <begin position="1"/>
        <end position="34"/>
    </location>
</feature>
<dbReference type="InterPro" id="IPR008335">
    <property type="entry name" value="Mopterin_OxRdtase_euk"/>
</dbReference>
<dbReference type="GO" id="GO:0030151">
    <property type="term" value="F:molybdenum ion binding"/>
    <property type="evidence" value="ECO:0007669"/>
    <property type="project" value="InterPro"/>
</dbReference>
<reference evidence="8 11" key="3">
    <citation type="submission" date="2024-01" db="EMBL/GenBank/DDBJ databases">
        <title>The diversity of rhizobia nodulating Mimosa spp. in eleven states of Brazil covering several biomes is determined by host plant, location, and edaphic factors.</title>
        <authorList>
            <person name="Rouws L."/>
            <person name="Barauna A."/>
            <person name="Beukes C."/>
            <person name="De Faria S.M."/>
            <person name="Gross E."/>
            <person name="Dos Reis Junior F.B."/>
            <person name="Simon M."/>
            <person name="Maluk M."/>
            <person name="Odee D.W."/>
            <person name="Kenicer G."/>
            <person name="Young J.P.W."/>
            <person name="Reis V.M."/>
            <person name="Zilli J."/>
            <person name="James E.K."/>
        </authorList>
    </citation>
    <scope>NUCLEOTIDE SEQUENCE [LARGE SCALE GENOMIC DNA]</scope>
    <source>
        <strain evidence="8 11">JPY530</strain>
    </source>
</reference>